<dbReference type="InterPro" id="IPR058627">
    <property type="entry name" value="MdtA-like_C"/>
</dbReference>
<proteinExistence type="predicted"/>
<comment type="caution">
    <text evidence="2">The sequence shown here is derived from an EMBL/GenBank/DDBJ whole genome shotgun (WGS) entry which is preliminary data.</text>
</comment>
<dbReference type="Gene3D" id="2.40.420.20">
    <property type="match status" value="1"/>
</dbReference>
<dbReference type="EMBL" id="VSSQ01010832">
    <property type="protein sequence ID" value="MPM45332.1"/>
    <property type="molecule type" value="Genomic_DNA"/>
</dbReference>
<gene>
    <name evidence="2" type="ORF">SDC9_92018</name>
</gene>
<accession>A0A644ZWW8</accession>
<sequence length="73" mass="8002">MDGDATISLRQVENTLTLPIDAVRQDKDGTYVLIKSGDNQILTKKTVKIGIETDTNVEILEGLSENDQIVVSK</sequence>
<name>A0A644ZWW8_9ZZZZ</name>
<dbReference type="AlphaFoldDB" id="A0A644ZWW8"/>
<evidence type="ECO:0000259" key="1">
    <source>
        <dbReference type="Pfam" id="PF25967"/>
    </source>
</evidence>
<protein>
    <recommendedName>
        <fullName evidence="1">Multidrug resistance protein MdtA-like C-terminal permuted SH3 domain-containing protein</fullName>
    </recommendedName>
</protein>
<evidence type="ECO:0000313" key="2">
    <source>
        <dbReference type="EMBL" id="MPM45332.1"/>
    </source>
</evidence>
<feature type="domain" description="Multidrug resistance protein MdtA-like C-terminal permuted SH3" evidence="1">
    <location>
        <begin position="14"/>
        <end position="72"/>
    </location>
</feature>
<reference evidence="2" key="1">
    <citation type="submission" date="2019-08" db="EMBL/GenBank/DDBJ databases">
        <authorList>
            <person name="Kucharzyk K."/>
            <person name="Murdoch R.W."/>
            <person name="Higgins S."/>
            <person name="Loffler F."/>
        </authorList>
    </citation>
    <scope>NUCLEOTIDE SEQUENCE</scope>
</reference>
<dbReference type="Pfam" id="PF25967">
    <property type="entry name" value="RND-MFP_C"/>
    <property type="match status" value="1"/>
</dbReference>
<organism evidence="2">
    <name type="scientific">bioreactor metagenome</name>
    <dbReference type="NCBI Taxonomy" id="1076179"/>
    <lineage>
        <taxon>unclassified sequences</taxon>
        <taxon>metagenomes</taxon>
        <taxon>ecological metagenomes</taxon>
    </lineage>
</organism>